<reference evidence="1" key="1">
    <citation type="submission" date="2019-12" db="EMBL/GenBank/DDBJ databases">
        <title>Genome sequencing and annotation of Brassica cretica.</title>
        <authorList>
            <person name="Studholme D.J."/>
            <person name="Sarris P."/>
        </authorList>
    </citation>
    <scope>NUCLEOTIDE SEQUENCE</scope>
    <source>
        <strain evidence="1">PFS-109/04</strain>
        <tissue evidence="1">Leaf</tissue>
    </source>
</reference>
<dbReference type="EMBL" id="QGKX02000095">
    <property type="protein sequence ID" value="KAF3573096.1"/>
    <property type="molecule type" value="Genomic_DNA"/>
</dbReference>
<accession>A0A8S9RK81</accession>
<dbReference type="AlphaFoldDB" id="A0A8S9RK81"/>
<dbReference type="Proteomes" id="UP000712600">
    <property type="component" value="Unassembled WGS sequence"/>
</dbReference>
<protein>
    <submittedName>
        <fullName evidence="1">Uncharacterized protein</fullName>
    </submittedName>
</protein>
<evidence type="ECO:0000313" key="1">
    <source>
        <dbReference type="EMBL" id="KAF3573096.1"/>
    </source>
</evidence>
<sequence>MTVGNGMLFAGTSKVTDTEPDLFTYLKGCHSGEVTCFIVGGQQLYIHWDGTRLTTSLVEVDKGLRISKVEIREAESLGYKIVGDALNGRDRELWVSGEERGRGGVDAEKRVVAREIKIDSTIILGRQRFSEIGSDSFSSIGAGLPSFLLCFSLLLDVNHLVSSLDRFVDVMGLGEIQSLRSGRLLSFTDVGAPDLSISSGVLSFSSDFV</sequence>
<proteinExistence type="predicted"/>
<organism evidence="1 2">
    <name type="scientific">Brassica cretica</name>
    <name type="common">Mustard</name>
    <dbReference type="NCBI Taxonomy" id="69181"/>
    <lineage>
        <taxon>Eukaryota</taxon>
        <taxon>Viridiplantae</taxon>
        <taxon>Streptophyta</taxon>
        <taxon>Embryophyta</taxon>
        <taxon>Tracheophyta</taxon>
        <taxon>Spermatophyta</taxon>
        <taxon>Magnoliopsida</taxon>
        <taxon>eudicotyledons</taxon>
        <taxon>Gunneridae</taxon>
        <taxon>Pentapetalae</taxon>
        <taxon>rosids</taxon>
        <taxon>malvids</taxon>
        <taxon>Brassicales</taxon>
        <taxon>Brassicaceae</taxon>
        <taxon>Brassiceae</taxon>
        <taxon>Brassica</taxon>
    </lineage>
</organism>
<name>A0A8S9RK81_BRACR</name>
<comment type="caution">
    <text evidence="1">The sequence shown here is derived from an EMBL/GenBank/DDBJ whole genome shotgun (WGS) entry which is preliminary data.</text>
</comment>
<gene>
    <name evidence="1" type="ORF">F2Q69_00062619</name>
</gene>
<evidence type="ECO:0000313" key="2">
    <source>
        <dbReference type="Proteomes" id="UP000712600"/>
    </source>
</evidence>